<reference evidence="2" key="1">
    <citation type="journal article" date="2020" name="bioRxiv">
        <title>Hybrid origin of Populus tomentosa Carr. identified through genome sequencing and phylogenomic analysis.</title>
        <authorList>
            <person name="An X."/>
            <person name="Gao K."/>
            <person name="Chen Z."/>
            <person name="Li J."/>
            <person name="Yang X."/>
            <person name="Yang X."/>
            <person name="Zhou J."/>
            <person name="Guo T."/>
            <person name="Zhao T."/>
            <person name="Huang S."/>
            <person name="Miao D."/>
            <person name="Khan W.U."/>
            <person name="Rao P."/>
            <person name="Ye M."/>
            <person name="Lei B."/>
            <person name="Liao W."/>
            <person name="Wang J."/>
            <person name="Ji L."/>
            <person name="Li Y."/>
            <person name="Guo B."/>
            <person name="Mustafa N.S."/>
            <person name="Li S."/>
            <person name="Yun Q."/>
            <person name="Keller S.R."/>
            <person name="Mao J."/>
            <person name="Zhang R."/>
            <person name="Strauss S.H."/>
        </authorList>
    </citation>
    <scope>NUCLEOTIDE SEQUENCE</scope>
    <source>
        <strain evidence="2">GM15</strain>
        <tissue evidence="2">Leaf</tissue>
    </source>
</reference>
<evidence type="ECO:0000256" key="1">
    <source>
        <dbReference type="SAM" id="MobiDB-lite"/>
    </source>
</evidence>
<dbReference type="Proteomes" id="UP000886885">
    <property type="component" value="Chromosome 13A"/>
</dbReference>
<evidence type="ECO:0000313" key="3">
    <source>
        <dbReference type="Proteomes" id="UP000886885"/>
    </source>
</evidence>
<organism evidence="2 3">
    <name type="scientific">Populus tomentosa</name>
    <name type="common">Chinese white poplar</name>
    <dbReference type="NCBI Taxonomy" id="118781"/>
    <lineage>
        <taxon>Eukaryota</taxon>
        <taxon>Viridiplantae</taxon>
        <taxon>Streptophyta</taxon>
        <taxon>Embryophyta</taxon>
        <taxon>Tracheophyta</taxon>
        <taxon>Spermatophyta</taxon>
        <taxon>Magnoliopsida</taxon>
        <taxon>eudicotyledons</taxon>
        <taxon>Gunneridae</taxon>
        <taxon>Pentapetalae</taxon>
        <taxon>rosids</taxon>
        <taxon>fabids</taxon>
        <taxon>Malpighiales</taxon>
        <taxon>Salicaceae</taxon>
        <taxon>Saliceae</taxon>
        <taxon>Populus</taxon>
    </lineage>
</organism>
<gene>
    <name evidence="2" type="ORF">POTOM_044351</name>
</gene>
<dbReference type="AlphaFoldDB" id="A0A8X7YN75"/>
<sequence length="368" mass="42249">MDTHRVSNHSLSCGIFPDADCGNGGIIIVYCVLEFLLPRFRMKDTSERELLINKVLRTLQRKCVKSWKVSAREVNDARCLEVRLDNERTPNIPQETVSRVFQLPSSNADCVNGGIIIVDCVLEFLLPRFRMKETSERELLINEVLRTLQRKCLKSWKVSVREVNEARCSEVRLDDERTPNIPQETVSRVFQLPSSNGVLEGNGSMTLNPTGNQVEETREPLGQKRPSVLDGHPSCVQSQPSMWHISYSRLREWWTDCVNSEIIIVYCVLEFLLPRFRMKETSERELLINKVLRTLQRKCLKSWKVSVREVNEARCSEVRLDDERTPNIPQETVSRLFYLLSSDGVLEGNGSMTLNPTGNQAEQTRDPL</sequence>
<feature type="compositionally biased region" description="Polar residues" evidence="1">
    <location>
        <begin position="350"/>
        <end position="362"/>
    </location>
</feature>
<dbReference type="OrthoDB" id="859694at2759"/>
<proteinExistence type="predicted"/>
<comment type="caution">
    <text evidence="2">The sequence shown here is derived from an EMBL/GenBank/DDBJ whole genome shotgun (WGS) entry which is preliminary data.</text>
</comment>
<dbReference type="EMBL" id="JAAWWB010000025">
    <property type="protein sequence ID" value="KAG6752132.1"/>
    <property type="molecule type" value="Genomic_DNA"/>
</dbReference>
<evidence type="ECO:0000313" key="2">
    <source>
        <dbReference type="EMBL" id="KAG6752132.1"/>
    </source>
</evidence>
<keyword evidence="3" id="KW-1185">Reference proteome</keyword>
<protein>
    <submittedName>
        <fullName evidence="2">Uncharacterized protein</fullName>
    </submittedName>
</protein>
<accession>A0A8X7YN75</accession>
<feature type="region of interest" description="Disordered" evidence="1">
    <location>
        <begin position="349"/>
        <end position="368"/>
    </location>
</feature>
<name>A0A8X7YN75_POPTO</name>